<dbReference type="GO" id="GO:0016491">
    <property type="term" value="F:oxidoreductase activity"/>
    <property type="evidence" value="ECO:0007669"/>
    <property type="project" value="InterPro"/>
</dbReference>
<evidence type="ECO:0000259" key="2">
    <source>
        <dbReference type="Pfam" id="PF08534"/>
    </source>
</evidence>
<dbReference type="InterPro" id="IPR013740">
    <property type="entry name" value="Redoxin"/>
</dbReference>
<sequence>MGLRKTVLAICGMALWAVPALAAVKAGDRAPDFRLAGVDGKNYALSDYKGRVVFVNFLGYT</sequence>
<dbReference type="SUPFAM" id="SSF52833">
    <property type="entry name" value="Thioredoxin-like"/>
    <property type="match status" value="1"/>
</dbReference>
<dbReference type="InterPro" id="IPR036249">
    <property type="entry name" value="Thioredoxin-like_sf"/>
</dbReference>
<name>A0A1F6CM96_HANXR</name>
<dbReference type="Gene3D" id="3.40.30.10">
    <property type="entry name" value="Glutaredoxin"/>
    <property type="match status" value="1"/>
</dbReference>
<proteinExistence type="predicted"/>
<evidence type="ECO:0000256" key="1">
    <source>
        <dbReference type="SAM" id="SignalP"/>
    </source>
</evidence>
<feature type="signal peptide" evidence="1">
    <location>
        <begin position="1"/>
        <end position="22"/>
    </location>
</feature>
<dbReference type="AlphaFoldDB" id="A0A1F6CM96"/>
<dbReference type="EMBL" id="MFKF01000217">
    <property type="protein sequence ID" value="OGG49972.1"/>
    <property type="molecule type" value="Genomic_DNA"/>
</dbReference>
<feature type="domain" description="Redoxin" evidence="2">
    <location>
        <begin position="25"/>
        <end position="58"/>
    </location>
</feature>
<protein>
    <recommendedName>
        <fullName evidence="2">Redoxin domain-containing protein</fullName>
    </recommendedName>
</protein>
<organism evidence="3 4">
    <name type="scientific">Handelsmanbacteria sp. (strain RIFCSPLOWO2_12_FULL_64_10)</name>
    <dbReference type="NCBI Taxonomy" id="1817868"/>
    <lineage>
        <taxon>Bacteria</taxon>
        <taxon>Candidatus Handelsmaniibacteriota</taxon>
    </lineage>
</organism>
<dbReference type="Proteomes" id="UP000178606">
    <property type="component" value="Unassembled WGS sequence"/>
</dbReference>
<evidence type="ECO:0000313" key="4">
    <source>
        <dbReference type="Proteomes" id="UP000178606"/>
    </source>
</evidence>
<gene>
    <name evidence="3" type="ORF">A3F84_13720</name>
</gene>
<comment type="caution">
    <text evidence="3">The sequence shown here is derived from an EMBL/GenBank/DDBJ whole genome shotgun (WGS) entry which is preliminary data.</text>
</comment>
<dbReference type="Pfam" id="PF08534">
    <property type="entry name" value="Redoxin"/>
    <property type="match status" value="1"/>
</dbReference>
<evidence type="ECO:0000313" key="3">
    <source>
        <dbReference type="EMBL" id="OGG49972.1"/>
    </source>
</evidence>
<accession>A0A1F6CM96</accession>
<feature type="chain" id="PRO_5009523502" description="Redoxin domain-containing protein" evidence="1">
    <location>
        <begin position="23"/>
        <end position="61"/>
    </location>
</feature>
<reference evidence="3 4" key="1">
    <citation type="journal article" date="2016" name="Nat. Commun.">
        <title>Thousands of microbial genomes shed light on interconnected biogeochemical processes in an aquifer system.</title>
        <authorList>
            <person name="Anantharaman K."/>
            <person name="Brown C.T."/>
            <person name="Hug L.A."/>
            <person name="Sharon I."/>
            <person name="Castelle C.J."/>
            <person name="Probst A.J."/>
            <person name="Thomas B.C."/>
            <person name="Singh A."/>
            <person name="Wilkins M.J."/>
            <person name="Karaoz U."/>
            <person name="Brodie E.L."/>
            <person name="Williams K.H."/>
            <person name="Hubbard S.S."/>
            <person name="Banfield J.F."/>
        </authorList>
    </citation>
    <scope>NUCLEOTIDE SEQUENCE [LARGE SCALE GENOMIC DNA]</scope>
    <source>
        <strain evidence="4">RIFCSPLOWO2_12_FULL_64_10</strain>
    </source>
</reference>
<keyword evidence="1" id="KW-0732">Signal</keyword>